<keyword evidence="6" id="KW-0732">Signal</keyword>
<keyword evidence="8 14" id="KW-0406">Ion transport</keyword>
<comment type="subcellular location">
    <subcellularLocation>
        <location evidence="2">Cell membrane</location>
    </subcellularLocation>
    <subcellularLocation>
        <location evidence="1">Membrane</location>
        <topology evidence="1">Multi-pass membrane protein</topology>
    </subcellularLocation>
</comment>
<dbReference type="PROSITE" id="PS00236">
    <property type="entry name" value="NEUROTR_ION_CHANNEL"/>
    <property type="match status" value="1"/>
</dbReference>
<dbReference type="Gene3D" id="2.70.170.10">
    <property type="entry name" value="Neurotransmitter-gated ion-channel ligand-binding domain"/>
    <property type="match status" value="1"/>
</dbReference>
<dbReference type="InterPro" id="IPR036734">
    <property type="entry name" value="Neur_chan_lig-bd_sf"/>
</dbReference>
<dbReference type="InterPro" id="IPR018000">
    <property type="entry name" value="Neurotransmitter_ion_chnl_CS"/>
</dbReference>
<dbReference type="Gene3D" id="4.10.400.10">
    <property type="entry name" value="Low-density Lipoprotein Receptor"/>
    <property type="match status" value="1"/>
</dbReference>
<dbReference type="Proteomes" id="UP000324222">
    <property type="component" value="Unassembled WGS sequence"/>
</dbReference>
<comment type="caution">
    <text evidence="14">Lacks conserved residue(s) required for the propagation of feature annotation.</text>
</comment>
<evidence type="ECO:0000259" key="15">
    <source>
        <dbReference type="Pfam" id="PF02931"/>
    </source>
</evidence>
<dbReference type="Pfam" id="PF00057">
    <property type="entry name" value="Ldl_recept_a"/>
    <property type="match status" value="1"/>
</dbReference>
<dbReference type="SUPFAM" id="SSF63712">
    <property type="entry name" value="Nicotinic receptor ligand binding domain-like"/>
    <property type="match status" value="1"/>
</dbReference>
<gene>
    <name evidence="17" type="primary">glra1_0</name>
    <name evidence="17" type="ORF">E2C01_041583</name>
</gene>
<dbReference type="InterPro" id="IPR002172">
    <property type="entry name" value="LDrepeatLR_classA_rpt"/>
</dbReference>
<dbReference type="InterPro" id="IPR036719">
    <property type="entry name" value="Neuro-gated_channel_TM_sf"/>
</dbReference>
<evidence type="ECO:0000256" key="10">
    <source>
        <dbReference type="ARBA" id="ARBA00023157"/>
    </source>
</evidence>
<dbReference type="AlphaFoldDB" id="A0A5B7FR13"/>
<dbReference type="PROSITE" id="PS50068">
    <property type="entry name" value="LDLRA_2"/>
    <property type="match status" value="1"/>
</dbReference>
<keyword evidence="3 14" id="KW-0813">Transport</keyword>
<keyword evidence="17" id="KW-0675">Receptor</keyword>
<dbReference type="Gene3D" id="1.20.58.390">
    <property type="entry name" value="Neurotransmitter-gated ion-channel transmembrane domain"/>
    <property type="match status" value="1"/>
</dbReference>
<feature type="disulfide bond" evidence="13">
    <location>
        <begin position="71"/>
        <end position="89"/>
    </location>
</feature>
<dbReference type="GO" id="GO:0005230">
    <property type="term" value="F:extracellular ligand-gated monoatomic ion channel activity"/>
    <property type="evidence" value="ECO:0007669"/>
    <property type="project" value="InterPro"/>
</dbReference>
<dbReference type="EMBL" id="VSRR010007941">
    <property type="protein sequence ID" value="MPC47825.1"/>
    <property type="molecule type" value="Genomic_DNA"/>
</dbReference>
<dbReference type="InterPro" id="IPR038050">
    <property type="entry name" value="Neuro_actylchol_rec"/>
</dbReference>
<dbReference type="SUPFAM" id="SSF57424">
    <property type="entry name" value="LDL receptor-like module"/>
    <property type="match status" value="1"/>
</dbReference>
<feature type="transmembrane region" description="Helical" evidence="14">
    <location>
        <begin position="387"/>
        <end position="405"/>
    </location>
</feature>
<feature type="transmembrane region" description="Helical" evidence="14">
    <location>
        <begin position="323"/>
        <end position="345"/>
    </location>
</feature>
<dbReference type="PROSITE" id="PS01209">
    <property type="entry name" value="LDLRA_1"/>
    <property type="match status" value="1"/>
</dbReference>
<evidence type="ECO:0000256" key="6">
    <source>
        <dbReference type="ARBA" id="ARBA00022729"/>
    </source>
</evidence>
<evidence type="ECO:0000256" key="4">
    <source>
        <dbReference type="ARBA" id="ARBA00022475"/>
    </source>
</evidence>
<accession>A0A5B7FR13</accession>
<evidence type="ECO:0000256" key="3">
    <source>
        <dbReference type="ARBA" id="ARBA00022448"/>
    </source>
</evidence>
<dbReference type="SUPFAM" id="SSF90112">
    <property type="entry name" value="Neurotransmitter-gated ion-channel transmembrane pore"/>
    <property type="match status" value="1"/>
</dbReference>
<feature type="domain" description="Neurotransmitter-gated ion-channel ligand-binding" evidence="15">
    <location>
        <begin position="105"/>
        <end position="264"/>
    </location>
</feature>
<dbReference type="InterPro" id="IPR036055">
    <property type="entry name" value="LDL_receptor-like_sf"/>
</dbReference>
<comment type="similarity">
    <text evidence="14">Belongs to the ligand-gated ion channel (TC 1.A.9) family.</text>
</comment>
<evidence type="ECO:0000256" key="2">
    <source>
        <dbReference type="ARBA" id="ARBA00004236"/>
    </source>
</evidence>
<proteinExistence type="inferred from homology"/>
<keyword evidence="4" id="KW-1003">Cell membrane</keyword>
<keyword evidence="11" id="KW-0325">Glycoprotein</keyword>
<feature type="disulfide bond" evidence="13">
    <location>
        <begin position="64"/>
        <end position="76"/>
    </location>
</feature>
<dbReference type="GO" id="GO:0099095">
    <property type="term" value="F:ligand-gated monoatomic anion channel activity"/>
    <property type="evidence" value="ECO:0007669"/>
    <property type="project" value="UniProtKB-ARBA"/>
</dbReference>
<dbReference type="InterPro" id="IPR023415">
    <property type="entry name" value="LDLR_class-A_CS"/>
</dbReference>
<dbReference type="GO" id="GO:0005886">
    <property type="term" value="C:plasma membrane"/>
    <property type="evidence" value="ECO:0007669"/>
    <property type="project" value="UniProtKB-SubCell"/>
</dbReference>
<dbReference type="Pfam" id="PF02932">
    <property type="entry name" value="Neur_chan_memb"/>
    <property type="match status" value="1"/>
</dbReference>
<dbReference type="GO" id="GO:0004888">
    <property type="term" value="F:transmembrane signaling receptor activity"/>
    <property type="evidence" value="ECO:0007669"/>
    <property type="project" value="InterPro"/>
</dbReference>
<dbReference type="InterPro" id="IPR006029">
    <property type="entry name" value="Neurotrans-gated_channel_TM"/>
</dbReference>
<evidence type="ECO:0000313" key="17">
    <source>
        <dbReference type="EMBL" id="MPC47825.1"/>
    </source>
</evidence>
<dbReference type="FunFam" id="4.10.400.10:FF:000065">
    <property type="entry name" value="Transmembrane protease serine 7"/>
    <property type="match status" value="1"/>
</dbReference>
<evidence type="ECO:0000256" key="5">
    <source>
        <dbReference type="ARBA" id="ARBA00022692"/>
    </source>
</evidence>
<dbReference type="InterPro" id="IPR006028">
    <property type="entry name" value="GABAA/Glycine_rcpt"/>
</dbReference>
<dbReference type="CDD" id="cd00112">
    <property type="entry name" value="LDLa"/>
    <property type="match status" value="1"/>
</dbReference>
<evidence type="ECO:0000256" key="14">
    <source>
        <dbReference type="RuleBase" id="RU000687"/>
    </source>
</evidence>
<evidence type="ECO:0000256" key="7">
    <source>
        <dbReference type="ARBA" id="ARBA00022989"/>
    </source>
</evidence>
<dbReference type="Pfam" id="PF02931">
    <property type="entry name" value="Neur_chan_LBD"/>
    <property type="match status" value="1"/>
</dbReference>
<dbReference type="GO" id="GO:0005254">
    <property type="term" value="F:chloride channel activity"/>
    <property type="evidence" value="ECO:0007669"/>
    <property type="project" value="UniProtKB-ARBA"/>
</dbReference>
<feature type="disulfide bond" evidence="13">
    <location>
        <begin position="83"/>
        <end position="98"/>
    </location>
</feature>
<dbReference type="PRINTS" id="PR00253">
    <property type="entry name" value="GABAARECEPTR"/>
</dbReference>
<reference evidence="17 18" key="1">
    <citation type="submission" date="2019-05" db="EMBL/GenBank/DDBJ databases">
        <title>Another draft genome of Portunus trituberculatus and its Hox gene families provides insights of decapod evolution.</title>
        <authorList>
            <person name="Jeong J.-H."/>
            <person name="Song I."/>
            <person name="Kim S."/>
            <person name="Choi T."/>
            <person name="Kim D."/>
            <person name="Ryu S."/>
            <person name="Kim W."/>
        </authorList>
    </citation>
    <scope>NUCLEOTIDE SEQUENCE [LARGE SCALE GENOMIC DNA]</scope>
    <source>
        <tissue evidence="17">Muscle</tissue>
    </source>
</reference>
<evidence type="ECO:0000256" key="13">
    <source>
        <dbReference type="PROSITE-ProRule" id="PRU00124"/>
    </source>
</evidence>
<dbReference type="InterPro" id="IPR006201">
    <property type="entry name" value="Neur_channel"/>
</dbReference>
<keyword evidence="9 14" id="KW-0472">Membrane</keyword>
<dbReference type="SMART" id="SM00192">
    <property type="entry name" value="LDLa"/>
    <property type="match status" value="1"/>
</dbReference>
<feature type="transmembrane region" description="Helical" evidence="14">
    <location>
        <begin position="458"/>
        <end position="479"/>
    </location>
</feature>
<keyword evidence="10 13" id="KW-1015">Disulfide bond</keyword>
<keyword evidence="12 14" id="KW-0407">Ion channel</keyword>
<evidence type="ECO:0000256" key="9">
    <source>
        <dbReference type="ARBA" id="ARBA00023136"/>
    </source>
</evidence>
<evidence type="ECO:0000259" key="16">
    <source>
        <dbReference type="Pfam" id="PF02932"/>
    </source>
</evidence>
<evidence type="ECO:0000256" key="1">
    <source>
        <dbReference type="ARBA" id="ARBA00004141"/>
    </source>
</evidence>
<dbReference type="PRINTS" id="PR00252">
    <property type="entry name" value="NRIONCHANNEL"/>
</dbReference>
<dbReference type="PANTHER" id="PTHR18945">
    <property type="entry name" value="NEUROTRANSMITTER GATED ION CHANNEL"/>
    <property type="match status" value="1"/>
</dbReference>
<protein>
    <submittedName>
        <fullName evidence="17">Glycine receptor subunit alphaZ1</fullName>
    </submittedName>
</protein>
<sequence length="482" mass="54296">MGYGAYHIKRLNGTWTWINVVTNETIAFMLESLPDFPMGRRWWQLEQPVCEQKEGDRWLLLSPCQAGYFTCNDATCIPLSYRCDLKYDCGDNSDEEECELVSFPDGYQKHLPPRSMDLEEAALSIVLTVIVESLAVKTIDMVMEVSYQLMLTWKDNRLLYQDLKVDSTLNVLPGDTMDKLWTPEVDFINTIKSEHTLMDGDSVMRVDRRATSIGMKPAVPREVELFSGDANTLTARRKYGTSFMCHLSLVLYPFDVQECVMHFRISSATKFFLLFNPNMSSVNISANRFLVEYEVGDLSLEHGGESQFSEVKVIVPLTRRSGYAILNIYLPTLVLLIVSYVTLFIRPAIIDVRMTSALTVQLVIATLFSQVSASLPKTSYFKMVDLWLIFCISITFLTIIFHVVVDNVMHGEPSPSGSTVWVNSLAKSKLGPVVPGHTAPATTPSVPGREVVGKRVVIATKVMVPAVFIIFNSCYWGYIMSQ</sequence>
<evidence type="ECO:0000256" key="12">
    <source>
        <dbReference type="ARBA" id="ARBA00023303"/>
    </source>
</evidence>
<name>A0A5B7FR13_PORTR</name>
<comment type="caution">
    <text evidence="17">The sequence shown here is derived from an EMBL/GenBank/DDBJ whole genome shotgun (WGS) entry which is preliminary data.</text>
</comment>
<evidence type="ECO:0000256" key="8">
    <source>
        <dbReference type="ARBA" id="ARBA00023065"/>
    </source>
</evidence>
<evidence type="ECO:0000313" key="18">
    <source>
        <dbReference type="Proteomes" id="UP000324222"/>
    </source>
</evidence>
<keyword evidence="5 14" id="KW-0812">Transmembrane</keyword>
<dbReference type="InterPro" id="IPR006202">
    <property type="entry name" value="Neur_chan_lig-bd"/>
</dbReference>
<keyword evidence="7 14" id="KW-1133">Transmembrane helix</keyword>
<evidence type="ECO:0000256" key="11">
    <source>
        <dbReference type="ARBA" id="ARBA00023180"/>
    </source>
</evidence>
<keyword evidence="18" id="KW-1185">Reference proteome</keyword>
<organism evidence="17 18">
    <name type="scientific">Portunus trituberculatus</name>
    <name type="common">Swimming crab</name>
    <name type="synonym">Neptunus trituberculatus</name>
    <dbReference type="NCBI Taxonomy" id="210409"/>
    <lineage>
        <taxon>Eukaryota</taxon>
        <taxon>Metazoa</taxon>
        <taxon>Ecdysozoa</taxon>
        <taxon>Arthropoda</taxon>
        <taxon>Crustacea</taxon>
        <taxon>Multicrustacea</taxon>
        <taxon>Malacostraca</taxon>
        <taxon>Eumalacostraca</taxon>
        <taxon>Eucarida</taxon>
        <taxon>Decapoda</taxon>
        <taxon>Pleocyemata</taxon>
        <taxon>Brachyura</taxon>
        <taxon>Eubrachyura</taxon>
        <taxon>Portunoidea</taxon>
        <taxon>Portunidae</taxon>
        <taxon>Portuninae</taxon>
        <taxon>Portunus</taxon>
    </lineage>
</organism>
<dbReference type="OrthoDB" id="547680at2759"/>
<feature type="domain" description="Neurotransmitter-gated ion-channel transmembrane" evidence="16">
    <location>
        <begin position="328"/>
        <end position="430"/>
    </location>
</feature>